<dbReference type="RefSeq" id="WP_369146338.1">
    <property type="nucleotide sequence ID" value="NZ_CP163444.1"/>
</dbReference>
<organism evidence="1">
    <name type="scientific">Streptomyces sp. R44</name>
    <dbReference type="NCBI Taxonomy" id="3238633"/>
    <lineage>
        <taxon>Bacteria</taxon>
        <taxon>Bacillati</taxon>
        <taxon>Actinomycetota</taxon>
        <taxon>Actinomycetes</taxon>
        <taxon>Kitasatosporales</taxon>
        <taxon>Streptomycetaceae</taxon>
        <taxon>Streptomyces</taxon>
    </lineage>
</organism>
<dbReference type="EMBL" id="CP163444">
    <property type="protein sequence ID" value="XDQ73764.1"/>
    <property type="molecule type" value="Genomic_DNA"/>
</dbReference>
<evidence type="ECO:0000313" key="1">
    <source>
        <dbReference type="EMBL" id="XDQ73764.1"/>
    </source>
</evidence>
<proteinExistence type="predicted"/>
<reference evidence="1" key="1">
    <citation type="submission" date="2024-07" db="EMBL/GenBank/DDBJ databases">
        <authorList>
            <person name="Yu S.T."/>
        </authorList>
    </citation>
    <scope>NUCLEOTIDE SEQUENCE</scope>
    <source>
        <strain evidence="1">R44</strain>
    </source>
</reference>
<protein>
    <submittedName>
        <fullName evidence="1">Uncharacterized protein</fullName>
    </submittedName>
</protein>
<accession>A0AB39T2W1</accession>
<sequence>MTHLLGSVTVPSGVLVLATAGAVDSWAGTDRPLSERGLAAARAGGGHLHLPEDGEPEDWFCEAVVVPAASDRPLPVRAEAAPSPFDGEPTVSVLEIDLGLPWPEERGTGPVHLGDLPVDRCGTVLGDARALDGFVGLEGDSVDGLADVTYWGRHQDEAHAEFGGEPTPYGGPYAHLDLAVADAEELGERITAWVERGPGKGLMVAVEEHSHHHLLQRAARNRPLLAGVLDIAGCRVLGLDADPGDHSVRHHGERSWNRVYPVTLAPHEGTTVLRWTIPPHAEEKGSSC</sequence>
<dbReference type="AlphaFoldDB" id="A0AB39T2W1"/>
<name>A0AB39T2W1_9ACTN</name>
<gene>
    <name evidence="1" type="ORF">AB5J54_26045</name>
</gene>